<comment type="cofactor">
    <cofactor evidence="1">
        <name>Mg(2+)</name>
        <dbReference type="ChEBI" id="CHEBI:18420"/>
    </cofactor>
</comment>
<evidence type="ECO:0000256" key="1">
    <source>
        <dbReference type="ARBA" id="ARBA00001946"/>
    </source>
</evidence>
<accession>A0A9P6UU83</accession>
<keyword evidence="4" id="KW-0479">Metal-binding</keyword>
<evidence type="ECO:0000313" key="7">
    <source>
        <dbReference type="EMBL" id="KAG0319826.1"/>
    </source>
</evidence>
<name>A0A9P6UU83_9FUNG</name>
<dbReference type="InterPro" id="IPR008949">
    <property type="entry name" value="Isoprenoid_synthase_dom_sf"/>
</dbReference>
<dbReference type="Gene3D" id="1.10.600.10">
    <property type="entry name" value="Farnesyl Diphosphate Synthase"/>
    <property type="match status" value="1"/>
</dbReference>
<dbReference type="Pfam" id="PF00348">
    <property type="entry name" value="polyprenyl_synt"/>
    <property type="match status" value="1"/>
</dbReference>
<sequence>MHDSKVDEARYMQVICYKTARLFEASAQLGAILAEAPPALEAAAMKFGRHIGTAFQLMDDWLDYAGYVESMGKHAGNDLYEGKPTLPLIYLIERGTAEQQTLARAAIEQGATDHAETILDAMHTSGALDYTLACAQREASAAAKALQPYRYKGPKHSTVSSLKYYVKSQMEM</sequence>
<organism evidence="7 8">
    <name type="scientific">Linnemannia gamsii</name>
    <dbReference type="NCBI Taxonomy" id="64522"/>
    <lineage>
        <taxon>Eukaryota</taxon>
        <taxon>Fungi</taxon>
        <taxon>Fungi incertae sedis</taxon>
        <taxon>Mucoromycota</taxon>
        <taxon>Mortierellomycotina</taxon>
        <taxon>Mortierellomycetes</taxon>
        <taxon>Mortierellales</taxon>
        <taxon>Mortierellaceae</taxon>
        <taxon>Linnemannia</taxon>
    </lineage>
</organism>
<dbReference type="GO" id="GO:0008299">
    <property type="term" value="P:isoprenoid biosynthetic process"/>
    <property type="evidence" value="ECO:0007669"/>
    <property type="project" value="UniProtKB-KW"/>
</dbReference>
<dbReference type="GO" id="GO:0004659">
    <property type="term" value="F:prenyltransferase activity"/>
    <property type="evidence" value="ECO:0007669"/>
    <property type="project" value="InterPro"/>
</dbReference>
<evidence type="ECO:0000256" key="6">
    <source>
        <dbReference type="ARBA" id="ARBA00023229"/>
    </source>
</evidence>
<keyword evidence="6" id="KW-0414">Isoprene biosynthesis</keyword>
<dbReference type="EMBL" id="JAAAIN010000128">
    <property type="protein sequence ID" value="KAG0319826.1"/>
    <property type="molecule type" value="Genomic_DNA"/>
</dbReference>
<comment type="similarity">
    <text evidence="2">Belongs to the FPP/GGPP synthase family.</text>
</comment>
<evidence type="ECO:0000313" key="8">
    <source>
        <dbReference type="Proteomes" id="UP000823405"/>
    </source>
</evidence>
<evidence type="ECO:0000256" key="3">
    <source>
        <dbReference type="ARBA" id="ARBA00022679"/>
    </source>
</evidence>
<keyword evidence="5" id="KW-0460">Magnesium</keyword>
<comment type="caution">
    <text evidence="7">The sequence shown here is derived from an EMBL/GenBank/DDBJ whole genome shotgun (WGS) entry which is preliminary data.</text>
</comment>
<gene>
    <name evidence="7" type="ORF">BGZ97_001365</name>
</gene>
<dbReference type="OrthoDB" id="9927103at2759"/>
<dbReference type="InterPro" id="IPR000092">
    <property type="entry name" value="Polyprenyl_synt"/>
</dbReference>
<reference evidence="7" key="1">
    <citation type="journal article" date="2020" name="Fungal Divers.">
        <title>Resolving the Mortierellaceae phylogeny through synthesis of multi-gene phylogenetics and phylogenomics.</title>
        <authorList>
            <person name="Vandepol N."/>
            <person name="Liber J."/>
            <person name="Desiro A."/>
            <person name="Na H."/>
            <person name="Kennedy M."/>
            <person name="Barry K."/>
            <person name="Grigoriev I.V."/>
            <person name="Miller A.N."/>
            <person name="O'Donnell K."/>
            <person name="Stajich J.E."/>
            <person name="Bonito G."/>
        </authorList>
    </citation>
    <scope>NUCLEOTIDE SEQUENCE</scope>
    <source>
        <strain evidence="7">NVP60</strain>
    </source>
</reference>
<keyword evidence="8" id="KW-1185">Reference proteome</keyword>
<dbReference type="PANTHER" id="PTHR12001:SF69">
    <property type="entry name" value="ALL TRANS-POLYPRENYL-DIPHOSPHATE SYNTHASE PDSS1"/>
    <property type="match status" value="1"/>
</dbReference>
<keyword evidence="3" id="KW-0808">Transferase</keyword>
<dbReference type="GO" id="GO:0046872">
    <property type="term" value="F:metal ion binding"/>
    <property type="evidence" value="ECO:0007669"/>
    <property type="project" value="UniProtKB-KW"/>
</dbReference>
<dbReference type="GO" id="GO:1901663">
    <property type="term" value="P:quinone biosynthetic process"/>
    <property type="evidence" value="ECO:0007669"/>
    <property type="project" value="UniProtKB-ARBA"/>
</dbReference>
<dbReference type="Proteomes" id="UP000823405">
    <property type="component" value="Unassembled WGS sequence"/>
</dbReference>
<protein>
    <submittedName>
        <fullName evidence="7">Uncharacterized protein</fullName>
    </submittedName>
</protein>
<evidence type="ECO:0000256" key="4">
    <source>
        <dbReference type="ARBA" id="ARBA00022723"/>
    </source>
</evidence>
<evidence type="ECO:0000256" key="5">
    <source>
        <dbReference type="ARBA" id="ARBA00022842"/>
    </source>
</evidence>
<proteinExistence type="inferred from homology"/>
<dbReference type="SUPFAM" id="SSF48576">
    <property type="entry name" value="Terpenoid synthases"/>
    <property type="match status" value="1"/>
</dbReference>
<evidence type="ECO:0000256" key="2">
    <source>
        <dbReference type="ARBA" id="ARBA00006706"/>
    </source>
</evidence>
<dbReference type="AlphaFoldDB" id="A0A9P6UU83"/>
<dbReference type="PANTHER" id="PTHR12001">
    <property type="entry name" value="GERANYLGERANYL PYROPHOSPHATE SYNTHASE"/>
    <property type="match status" value="1"/>
</dbReference>